<name>A0ACC6PF29_9BACL</name>
<comment type="caution">
    <text evidence="1">The sequence shown here is derived from an EMBL/GenBank/DDBJ whole genome shotgun (WGS) entry which is preliminary data.</text>
</comment>
<organism evidence="1 2">
    <name type="scientific">Saccharibacillus sacchari</name>
    <dbReference type="NCBI Taxonomy" id="456493"/>
    <lineage>
        <taxon>Bacteria</taxon>
        <taxon>Bacillati</taxon>
        <taxon>Bacillota</taxon>
        <taxon>Bacilli</taxon>
        <taxon>Bacillales</taxon>
        <taxon>Paenibacillaceae</taxon>
        <taxon>Saccharibacillus</taxon>
    </lineage>
</organism>
<protein>
    <submittedName>
        <fullName evidence="1">Response regulator</fullName>
    </submittedName>
</protein>
<sequence>MINVLIVEDDPMVAEMNRFYLEKVDGFRFGAWAPSPEEALKLLDREPFGLVLLDLYMKQENGLELLAEMRQREWPVDVIVISAASDKGSIQRALQNGVVDYLIKPFEFGRFRDALVAYRERHLLLRDRSSLDQAELDALTRRTAETPSAAQLPKGFTRQTLRAIWQAIEASTGESFSSEEISASTGISRVSVGKYLSGLAEMNVLEMDQTYGTIGRPVQRYRVVAGGRSLIAAYL</sequence>
<dbReference type="Proteomes" id="UP001380953">
    <property type="component" value="Unassembled WGS sequence"/>
</dbReference>
<reference evidence="1" key="1">
    <citation type="submission" date="2024-03" db="EMBL/GenBank/DDBJ databases">
        <title>Whole genome sequecning of epiphytes from Marcgravia umbellata leaves.</title>
        <authorList>
            <person name="Kumar G."/>
            <person name="Savka M.A."/>
        </authorList>
    </citation>
    <scope>NUCLEOTIDE SEQUENCE</scope>
    <source>
        <strain evidence="1">RIT_BL5</strain>
    </source>
</reference>
<gene>
    <name evidence="1" type="ORF">WKI47_16875</name>
</gene>
<evidence type="ECO:0000313" key="1">
    <source>
        <dbReference type="EMBL" id="MEJ8305585.1"/>
    </source>
</evidence>
<keyword evidence="2" id="KW-1185">Reference proteome</keyword>
<evidence type="ECO:0000313" key="2">
    <source>
        <dbReference type="Proteomes" id="UP001380953"/>
    </source>
</evidence>
<accession>A0ACC6PF29</accession>
<proteinExistence type="predicted"/>
<dbReference type="EMBL" id="JBBKAR010000045">
    <property type="protein sequence ID" value="MEJ8305585.1"/>
    <property type="molecule type" value="Genomic_DNA"/>
</dbReference>